<evidence type="ECO:0000313" key="2">
    <source>
        <dbReference type="EMBL" id="WQG90295.1"/>
    </source>
</evidence>
<protein>
    <submittedName>
        <fullName evidence="1">Uncharacterized protein</fullName>
    </submittedName>
</protein>
<evidence type="ECO:0000313" key="1">
    <source>
        <dbReference type="EMBL" id="SFW76909.1"/>
    </source>
</evidence>
<evidence type="ECO:0000313" key="4">
    <source>
        <dbReference type="Proteomes" id="UP001326715"/>
    </source>
</evidence>
<evidence type="ECO:0000313" key="3">
    <source>
        <dbReference type="Proteomes" id="UP000183788"/>
    </source>
</evidence>
<dbReference type="EMBL" id="FPIZ01000015">
    <property type="protein sequence ID" value="SFW76909.1"/>
    <property type="molecule type" value="Genomic_DNA"/>
</dbReference>
<dbReference type="OrthoDB" id="674949at2"/>
<dbReference type="AlphaFoldDB" id="A0A1K1RYI9"/>
<dbReference type="Proteomes" id="UP000183788">
    <property type="component" value="Unassembled WGS sequence"/>
</dbReference>
<reference evidence="1" key="1">
    <citation type="submission" date="2016-11" db="EMBL/GenBank/DDBJ databases">
        <authorList>
            <person name="Jaros S."/>
            <person name="Januszkiewicz K."/>
            <person name="Wedrychowicz H."/>
        </authorList>
    </citation>
    <scope>NUCLEOTIDE SEQUENCE [LARGE SCALE GENOMIC DNA]</scope>
    <source>
        <strain evidence="1">DSM 784</strain>
    </source>
</reference>
<reference evidence="2 4" key="2">
    <citation type="submission" date="2023-11" db="EMBL/GenBank/DDBJ databases">
        <title>MicrobeMod: A computational toolkit for identifying prokaryotic methylation and restriction-modification with nanopore sequencing.</title>
        <authorList>
            <person name="Crits-Christoph A."/>
            <person name="Kang S.C."/>
            <person name="Lee H."/>
            <person name="Ostrov N."/>
        </authorList>
    </citation>
    <scope>NUCLEOTIDE SEQUENCE [LARGE SCALE GENOMIC DNA]</scope>
    <source>
        <strain evidence="2 4">ATCC 23090</strain>
    </source>
</reference>
<keyword evidence="4" id="KW-1185">Reference proteome</keyword>
<gene>
    <name evidence="1" type="ORF">SAMN05661012_04435</name>
    <name evidence="2" type="ORF">SR876_02215</name>
</gene>
<sequence length="86" mass="9927">MQQCATLEHPAEIVAFLTNVVGKEKIKDIRFGYRLQNDEPAIKFKITLRFPYNMFGKKKIEELVGEQIKYIQLAAELPAKLLFSIV</sequence>
<name>A0A1K1RYI9_9BACT</name>
<dbReference type="RefSeq" id="WP_072363416.1">
    <property type="nucleotide sequence ID" value="NZ_CBHWAX010000014.1"/>
</dbReference>
<dbReference type="EMBL" id="CP140154">
    <property type="protein sequence ID" value="WQG90295.1"/>
    <property type="molecule type" value="Genomic_DNA"/>
</dbReference>
<organism evidence="1 3">
    <name type="scientific">Chitinophaga sancti</name>
    <dbReference type="NCBI Taxonomy" id="1004"/>
    <lineage>
        <taxon>Bacteria</taxon>
        <taxon>Pseudomonadati</taxon>
        <taxon>Bacteroidota</taxon>
        <taxon>Chitinophagia</taxon>
        <taxon>Chitinophagales</taxon>
        <taxon>Chitinophagaceae</taxon>
        <taxon>Chitinophaga</taxon>
    </lineage>
</organism>
<proteinExistence type="predicted"/>
<accession>A0A1K1RYI9</accession>
<dbReference type="Proteomes" id="UP001326715">
    <property type="component" value="Chromosome"/>
</dbReference>